<reference evidence="5 6" key="1">
    <citation type="submission" date="2011-07" db="EMBL/GenBank/DDBJ databases">
        <title>The complete genome of plasmid 4 of Emticicia oligotrophica DSM 17448.</title>
        <authorList>
            <consortium name="US DOE Joint Genome Institute (JGI-PGF)"/>
            <person name="Lucas S."/>
            <person name="Han J."/>
            <person name="Lapidus A."/>
            <person name="Bruce D."/>
            <person name="Goodwin L."/>
            <person name="Pitluck S."/>
            <person name="Peters L."/>
            <person name="Kyrpides N."/>
            <person name="Mavromatis K."/>
            <person name="Ivanova N."/>
            <person name="Ovchinnikova G."/>
            <person name="Teshima H."/>
            <person name="Detter J.C."/>
            <person name="Tapia R."/>
            <person name="Han C."/>
            <person name="Land M."/>
            <person name="Hauser L."/>
            <person name="Markowitz V."/>
            <person name="Cheng J.-F."/>
            <person name="Hugenholtz P."/>
            <person name="Woyke T."/>
            <person name="Wu D."/>
            <person name="Tindall B."/>
            <person name="Pomrenke H."/>
            <person name="Brambilla E."/>
            <person name="Klenk H.-P."/>
            <person name="Eisen J.A."/>
        </authorList>
    </citation>
    <scope>NUCLEOTIDE SEQUENCE [LARGE SCALE GENOMIC DNA]</scope>
    <source>
        <strain evidence="6">DSM 17448 / GPTSA100-15</strain>
        <plasmid evidence="5 6">pEMTOL04</plasmid>
    </source>
</reference>
<comment type="similarity">
    <text evidence="1">Belongs to the glycosyl hydrolase 63 family.</text>
</comment>
<keyword evidence="3" id="KW-0326">Glycosidase</keyword>
<dbReference type="InterPro" id="IPR012341">
    <property type="entry name" value="6hp_glycosidase-like_sf"/>
</dbReference>
<evidence type="ECO:0000259" key="4">
    <source>
        <dbReference type="Pfam" id="PF22422"/>
    </source>
</evidence>
<dbReference type="InterPro" id="IPR054491">
    <property type="entry name" value="MGH1-like_GH"/>
</dbReference>
<evidence type="ECO:0000256" key="1">
    <source>
        <dbReference type="ARBA" id="ARBA00010833"/>
    </source>
</evidence>
<keyword evidence="5" id="KW-0614">Plasmid</keyword>
<dbReference type="PANTHER" id="PTHR10412:SF11">
    <property type="entry name" value="MANNOSYL-OLIGOSACCHARIDE GLUCOSIDASE"/>
    <property type="match status" value="1"/>
</dbReference>
<dbReference type="InterPro" id="IPR004888">
    <property type="entry name" value="Glycoside_hydrolase_63"/>
</dbReference>
<dbReference type="SUPFAM" id="SSF48208">
    <property type="entry name" value="Six-hairpin glycosidases"/>
    <property type="match status" value="1"/>
</dbReference>
<evidence type="ECO:0000256" key="2">
    <source>
        <dbReference type="ARBA" id="ARBA00022801"/>
    </source>
</evidence>
<dbReference type="GO" id="GO:0016787">
    <property type="term" value="F:hydrolase activity"/>
    <property type="evidence" value="ECO:0007669"/>
    <property type="project" value="UniProtKB-KW"/>
</dbReference>
<evidence type="ECO:0000313" key="5">
    <source>
        <dbReference type="EMBL" id="AFK05731.1"/>
    </source>
</evidence>
<name>A0ABN4AWX6_EMTOG</name>
<gene>
    <name evidence="5" type="ordered locus">Emtol_0047</name>
</gene>
<dbReference type="Proteomes" id="UP000002875">
    <property type="component" value="Plasmid pEMTOL04"/>
</dbReference>
<keyword evidence="2 5" id="KW-0378">Hydrolase</keyword>
<proteinExistence type="inferred from homology"/>
<evidence type="ECO:0000313" key="6">
    <source>
        <dbReference type="Proteomes" id="UP000002875"/>
    </source>
</evidence>
<dbReference type="EMBL" id="CP002965">
    <property type="protein sequence ID" value="AFK05731.1"/>
    <property type="molecule type" value="Genomic_DNA"/>
</dbReference>
<keyword evidence="6" id="KW-1185">Reference proteome</keyword>
<accession>A0ABN4AWX6</accession>
<dbReference type="RefSeq" id="WP_015026397.1">
    <property type="nucleotide sequence ID" value="NC_018744.1"/>
</dbReference>
<geneLocation type="plasmid" evidence="5 6">
    <name>pEMTOL04</name>
</geneLocation>
<dbReference type="Gene3D" id="1.50.10.10">
    <property type="match status" value="1"/>
</dbReference>
<sequence>MNFNHSAIESLRERSIVTLKKNWREGFTVPSANLYPFQWLWDSGFVSMGWSLIDKYKARLELETLFGAQWENGMIPHIIFHNDSPEKQYFPDAKFHGSEASDLSPKHVKTTGMTQPPVLGFVLEFLFENEIDKQKYLDFYRSAVKSVFRFHQYLYQNRDPKNEGLVYIRHNWESGTDNCAVWDSVWARYSAPTYDFVRKDTLHVDQSQRPTKKDYNYYMNLIELSRNCGYDEQKMYEILPFLIQDPLFNSILAKSNQCLSRLSNALDLPELSVQFDEWYAKTAHGINTKLFDDVLGQYTYFDLKNNVQISEPTAMGFAPLFAGIASEERANKMAELILSKHFLGENLDGYLCPSLGYSSSAFDPVRYWRGPIWPHINWLLAIGFKQYGFLEIAEKLRNDIIELSVKKGFYEYFSPIKSEEFKIGYGGEDFSWTAAILLLIME</sequence>
<dbReference type="Pfam" id="PF22422">
    <property type="entry name" value="MGH1-like_GH"/>
    <property type="match status" value="1"/>
</dbReference>
<dbReference type="InterPro" id="IPR008928">
    <property type="entry name" value="6-hairpin_glycosidase_sf"/>
</dbReference>
<dbReference type="PANTHER" id="PTHR10412">
    <property type="entry name" value="MANNOSYL-OLIGOSACCHARIDE GLUCOSIDASE"/>
    <property type="match status" value="1"/>
</dbReference>
<evidence type="ECO:0000256" key="3">
    <source>
        <dbReference type="ARBA" id="ARBA00023295"/>
    </source>
</evidence>
<organism evidence="5 6">
    <name type="scientific">Emticicia oligotrophica (strain DSM 17448 / CIP 109782 / MTCC 6937 / GPTSA100-15)</name>
    <dbReference type="NCBI Taxonomy" id="929562"/>
    <lineage>
        <taxon>Bacteria</taxon>
        <taxon>Pseudomonadati</taxon>
        <taxon>Bacteroidota</taxon>
        <taxon>Cytophagia</taxon>
        <taxon>Cytophagales</taxon>
        <taxon>Leadbetterellaceae</taxon>
        <taxon>Emticicia</taxon>
    </lineage>
</organism>
<feature type="domain" description="Mannosylglycerate hydrolase MGH1-like glycoside hydrolase" evidence="4">
    <location>
        <begin position="35"/>
        <end position="433"/>
    </location>
</feature>
<protein>
    <submittedName>
        <fullName evidence="5">Glycoside hydrolase family 37</fullName>
    </submittedName>
</protein>